<evidence type="ECO:0000313" key="2">
    <source>
        <dbReference type="EMBL" id="KAL2328691.1"/>
    </source>
</evidence>
<accession>A0ABD1LYT3</accession>
<reference evidence="2 3" key="1">
    <citation type="submission" date="2024-08" db="EMBL/GenBank/DDBJ databases">
        <title>Insights into the chromosomal genome structure of Flemingia macrophylla.</title>
        <authorList>
            <person name="Ding Y."/>
            <person name="Zhao Y."/>
            <person name="Bi W."/>
            <person name="Wu M."/>
            <person name="Zhao G."/>
            <person name="Gong Y."/>
            <person name="Li W."/>
            <person name="Zhang P."/>
        </authorList>
    </citation>
    <scope>NUCLEOTIDE SEQUENCE [LARGE SCALE GENOMIC DNA]</scope>
    <source>
        <strain evidence="2">DYQJB</strain>
        <tissue evidence="2">Leaf</tissue>
    </source>
</reference>
<evidence type="ECO:0000256" key="1">
    <source>
        <dbReference type="SAM" id="MobiDB-lite"/>
    </source>
</evidence>
<dbReference type="AlphaFoldDB" id="A0ABD1LYT3"/>
<protein>
    <submittedName>
        <fullName evidence="2">Uncharacterized protein</fullName>
    </submittedName>
</protein>
<organism evidence="2 3">
    <name type="scientific">Flemingia macrophylla</name>
    <dbReference type="NCBI Taxonomy" id="520843"/>
    <lineage>
        <taxon>Eukaryota</taxon>
        <taxon>Viridiplantae</taxon>
        <taxon>Streptophyta</taxon>
        <taxon>Embryophyta</taxon>
        <taxon>Tracheophyta</taxon>
        <taxon>Spermatophyta</taxon>
        <taxon>Magnoliopsida</taxon>
        <taxon>eudicotyledons</taxon>
        <taxon>Gunneridae</taxon>
        <taxon>Pentapetalae</taxon>
        <taxon>rosids</taxon>
        <taxon>fabids</taxon>
        <taxon>Fabales</taxon>
        <taxon>Fabaceae</taxon>
        <taxon>Papilionoideae</taxon>
        <taxon>50 kb inversion clade</taxon>
        <taxon>NPAAA clade</taxon>
        <taxon>indigoferoid/millettioid clade</taxon>
        <taxon>Phaseoleae</taxon>
        <taxon>Flemingia</taxon>
    </lineage>
</organism>
<name>A0ABD1LYT3_9FABA</name>
<proteinExistence type="predicted"/>
<comment type="caution">
    <text evidence="2">The sequence shown here is derived from an EMBL/GenBank/DDBJ whole genome shotgun (WGS) entry which is preliminary data.</text>
</comment>
<dbReference type="Proteomes" id="UP001603857">
    <property type="component" value="Unassembled WGS sequence"/>
</dbReference>
<keyword evidence="3" id="KW-1185">Reference proteome</keyword>
<sequence>MPRKGMRSVFFKPAGTSSSERPPPSPLRTFSETIVEENIQTAESLITKWDDSNADYRSRFPIPLFSGTREEAKST</sequence>
<dbReference type="EMBL" id="JBGMDY010000007">
    <property type="protein sequence ID" value="KAL2328691.1"/>
    <property type="molecule type" value="Genomic_DNA"/>
</dbReference>
<gene>
    <name evidence="2" type="ORF">Fmac_022118</name>
</gene>
<evidence type="ECO:0000313" key="3">
    <source>
        <dbReference type="Proteomes" id="UP001603857"/>
    </source>
</evidence>
<feature type="region of interest" description="Disordered" evidence="1">
    <location>
        <begin position="1"/>
        <end position="27"/>
    </location>
</feature>